<evidence type="ECO:0000313" key="3">
    <source>
        <dbReference type="Proteomes" id="UP000053766"/>
    </source>
</evidence>
<sequence>MLSRNKISYLRAVVMIEFVTTSSRHSHDALRCNDIEYIGYGKEGKAYNRKETYKLDPVKLRRPYRFRAQRFFSNENNKQNNMRFIDGFVSFSLLPLSHNKIEYRGDNSHFTTKCHDSRPNEHLEEQKPLIYVKKDQSVTIHFPTVLLGTSFLRMSMWILYGCFLVTFLYLITVTNIFEKNRNVAEYIKKASHVKYPNRVLLHPEERQRQNQDNDQVITSTRDIFDTCPFVAPDPWDPEIINYVDVKYAFWLKGKEFNDKKKMSGKTGYQVTKYEETRPNFMRKKSP</sequence>
<dbReference type="AlphaFoldDB" id="A0A0D8XYF7"/>
<accession>A0A0D8XYF7</accession>
<dbReference type="EMBL" id="KN716231">
    <property type="protein sequence ID" value="KJH49530.1"/>
    <property type="molecule type" value="Genomic_DNA"/>
</dbReference>
<dbReference type="OrthoDB" id="413313at2759"/>
<keyword evidence="1" id="KW-1133">Transmembrane helix</keyword>
<evidence type="ECO:0000313" key="2">
    <source>
        <dbReference type="EMBL" id="KJH49530.1"/>
    </source>
</evidence>
<protein>
    <submittedName>
        <fullName evidence="2">Uncharacterized protein</fullName>
    </submittedName>
</protein>
<reference evidence="3" key="2">
    <citation type="journal article" date="2016" name="Sci. Rep.">
        <title>Dictyocaulus viviparus genome, variome and transcriptome elucidate lungworm biology and support future intervention.</title>
        <authorList>
            <person name="McNulty S.N."/>
            <person name="Strube C."/>
            <person name="Rosa B.A."/>
            <person name="Martin J.C."/>
            <person name="Tyagi R."/>
            <person name="Choi Y.J."/>
            <person name="Wang Q."/>
            <person name="Hallsworth Pepin K."/>
            <person name="Zhang X."/>
            <person name="Ozersky P."/>
            <person name="Wilson R.K."/>
            <person name="Sternberg P.W."/>
            <person name="Gasser R.B."/>
            <person name="Mitreva M."/>
        </authorList>
    </citation>
    <scope>NUCLEOTIDE SEQUENCE [LARGE SCALE GENOMIC DNA]</scope>
    <source>
        <strain evidence="3">HannoverDv2000</strain>
    </source>
</reference>
<reference evidence="2 3" key="1">
    <citation type="submission" date="2013-11" db="EMBL/GenBank/DDBJ databases">
        <title>Draft genome of the bovine lungworm Dictyocaulus viviparus.</title>
        <authorList>
            <person name="Mitreva M."/>
        </authorList>
    </citation>
    <scope>NUCLEOTIDE SEQUENCE [LARGE SCALE GENOMIC DNA]</scope>
    <source>
        <strain evidence="2 3">HannoverDv2000</strain>
    </source>
</reference>
<proteinExistence type="predicted"/>
<name>A0A0D8XYF7_DICVI</name>
<feature type="transmembrane region" description="Helical" evidence="1">
    <location>
        <begin position="157"/>
        <end position="177"/>
    </location>
</feature>
<keyword evidence="1" id="KW-0812">Transmembrane</keyword>
<gene>
    <name evidence="2" type="ORF">DICVIV_04318</name>
</gene>
<dbReference type="Proteomes" id="UP000053766">
    <property type="component" value="Unassembled WGS sequence"/>
</dbReference>
<organism evidence="2 3">
    <name type="scientific">Dictyocaulus viviparus</name>
    <name type="common">Bovine lungworm</name>
    <dbReference type="NCBI Taxonomy" id="29172"/>
    <lineage>
        <taxon>Eukaryota</taxon>
        <taxon>Metazoa</taxon>
        <taxon>Ecdysozoa</taxon>
        <taxon>Nematoda</taxon>
        <taxon>Chromadorea</taxon>
        <taxon>Rhabditida</taxon>
        <taxon>Rhabditina</taxon>
        <taxon>Rhabditomorpha</taxon>
        <taxon>Strongyloidea</taxon>
        <taxon>Metastrongylidae</taxon>
        <taxon>Dictyocaulus</taxon>
    </lineage>
</organism>
<keyword evidence="3" id="KW-1185">Reference proteome</keyword>
<evidence type="ECO:0000256" key="1">
    <source>
        <dbReference type="SAM" id="Phobius"/>
    </source>
</evidence>
<keyword evidence="1" id="KW-0472">Membrane</keyword>